<dbReference type="EMBL" id="FOXC01000037">
    <property type="protein sequence ID" value="SFP64266.1"/>
    <property type="molecule type" value="Genomic_DNA"/>
</dbReference>
<protein>
    <submittedName>
        <fullName evidence="1">AraC family transcriptional regulator</fullName>
    </submittedName>
</protein>
<evidence type="ECO:0000313" key="4">
    <source>
        <dbReference type="Proteomes" id="UP000321547"/>
    </source>
</evidence>
<gene>
    <name evidence="1" type="ORF">HHA03_19660</name>
    <name evidence="2" type="ORF">SAMN05421839_13710</name>
</gene>
<dbReference type="EMBL" id="BJWI01000037">
    <property type="protein sequence ID" value="GEM02434.1"/>
    <property type="molecule type" value="Genomic_DNA"/>
</dbReference>
<dbReference type="OrthoDB" id="1642523at2"/>
<dbReference type="RefSeq" id="WP_089833311.1">
    <property type="nucleotide sequence ID" value="NZ_BJWI01000037.1"/>
</dbReference>
<reference evidence="2 3" key="1">
    <citation type="submission" date="2016-10" db="EMBL/GenBank/DDBJ databases">
        <authorList>
            <person name="de Groot N.N."/>
        </authorList>
    </citation>
    <scope>NUCLEOTIDE SEQUENCE [LARGE SCALE GENOMIC DNA]</scope>
    <source>
        <strain evidence="2 3">DSM 17073</strain>
    </source>
</reference>
<evidence type="ECO:0000313" key="2">
    <source>
        <dbReference type="EMBL" id="SFP64266.1"/>
    </source>
</evidence>
<name>A0A1I5S1U9_9BACI</name>
<keyword evidence="4" id="KW-1185">Reference proteome</keyword>
<dbReference type="Proteomes" id="UP000242243">
    <property type="component" value="Unassembled WGS sequence"/>
</dbReference>
<dbReference type="AlphaFoldDB" id="A0A1I5S1U9"/>
<proteinExistence type="predicted"/>
<sequence length="153" mass="17850">MIELSVKEEEQLVFKKVLMKKHQAISIDKTDGKFRAFVSQTEKSRIQKFGPLVTIHHELKLHDDGTLLTDYALLTQAHDYQEHQEHYITKDRLEFPKCVALKFKGPAELIHYAYSKLALYTYDHDLQTTGEVITVLINDRQEYMVADIFQPVV</sequence>
<dbReference type="Proteomes" id="UP000321547">
    <property type="component" value="Unassembled WGS sequence"/>
</dbReference>
<evidence type="ECO:0000313" key="3">
    <source>
        <dbReference type="Proteomes" id="UP000242243"/>
    </source>
</evidence>
<accession>A0A1I5S1U9</accession>
<reference evidence="1 4" key="2">
    <citation type="submission" date="2019-07" db="EMBL/GenBank/DDBJ databases">
        <title>Whole genome shotgun sequence of Halolactibacillus halophilus NBRC 100868.</title>
        <authorList>
            <person name="Hosoyama A."/>
            <person name="Uohara A."/>
            <person name="Ohji S."/>
            <person name="Ichikawa N."/>
        </authorList>
    </citation>
    <scope>NUCLEOTIDE SEQUENCE [LARGE SCALE GENOMIC DNA]</scope>
    <source>
        <strain evidence="1 4">NBRC 100868</strain>
    </source>
</reference>
<dbReference type="STRING" id="306540.SAMN05421839_13710"/>
<organism evidence="2 3">
    <name type="scientific">Halolactibacillus halophilus</name>
    <dbReference type="NCBI Taxonomy" id="306540"/>
    <lineage>
        <taxon>Bacteria</taxon>
        <taxon>Bacillati</taxon>
        <taxon>Bacillota</taxon>
        <taxon>Bacilli</taxon>
        <taxon>Bacillales</taxon>
        <taxon>Bacillaceae</taxon>
        <taxon>Halolactibacillus</taxon>
    </lineage>
</organism>
<evidence type="ECO:0000313" key="1">
    <source>
        <dbReference type="EMBL" id="GEM02434.1"/>
    </source>
</evidence>